<protein>
    <submittedName>
        <fullName evidence="4">Heparan-alpha-glucosaminide N-acetyltransferase domain-containing protein</fullName>
    </submittedName>
</protein>
<proteinExistence type="predicted"/>
<dbReference type="Pfam" id="PF07786">
    <property type="entry name" value="HGSNAT_cat"/>
    <property type="match status" value="1"/>
</dbReference>
<feature type="transmembrane region" description="Helical" evidence="1">
    <location>
        <begin position="330"/>
        <end position="348"/>
    </location>
</feature>
<feature type="transmembrane region" description="Helical" evidence="1">
    <location>
        <begin position="303"/>
        <end position="324"/>
    </location>
</feature>
<feature type="transmembrane region" description="Helical" evidence="1">
    <location>
        <begin position="52"/>
        <end position="71"/>
    </location>
</feature>
<keyword evidence="1" id="KW-1133">Transmembrane helix</keyword>
<comment type="caution">
    <text evidence="4">The sequence shown here is derived from an EMBL/GenBank/DDBJ whole genome shotgun (WGS) entry which is preliminary data.</text>
</comment>
<dbReference type="RefSeq" id="WP_380250071.1">
    <property type="nucleotide sequence ID" value="NZ_JBHUII010000004.1"/>
</dbReference>
<feature type="transmembrane region" description="Helical" evidence="1">
    <location>
        <begin position="262"/>
        <end position="282"/>
    </location>
</feature>
<dbReference type="Proteomes" id="UP001597294">
    <property type="component" value="Unassembled WGS sequence"/>
</dbReference>
<keyword evidence="1" id="KW-0472">Membrane</keyword>
<evidence type="ECO:0000259" key="2">
    <source>
        <dbReference type="Pfam" id="PF04235"/>
    </source>
</evidence>
<reference evidence="5" key="1">
    <citation type="journal article" date="2019" name="Int. J. Syst. Evol. Microbiol.">
        <title>The Global Catalogue of Microorganisms (GCM) 10K type strain sequencing project: providing services to taxonomists for standard genome sequencing and annotation.</title>
        <authorList>
            <consortium name="The Broad Institute Genomics Platform"/>
            <consortium name="The Broad Institute Genome Sequencing Center for Infectious Disease"/>
            <person name="Wu L."/>
            <person name="Ma J."/>
        </authorList>
    </citation>
    <scope>NUCLEOTIDE SEQUENCE [LARGE SCALE GENOMIC DNA]</scope>
    <source>
        <strain evidence="5">CGMCC 4.7192</strain>
    </source>
</reference>
<sequence>MTASPRIEGLDFARFLAFVGMVLVNFTVAMGAEGQGSTWATTLVGALEGRAAATFVVLAGLGLGLSSKPVSRNSLGLSALSYQENQTKLGDQLFILTTKRALFLLVLGLLNSLIFDADILHYYALYFFFGVLFLRMSSTGLIISIFALMLGFIIMLLTLDYDLNWDWKAYSYQNFWTLEGFILNLFFNGWHPVIPWLGFFLFGIFLSKFSLEKTSIQRNLFMFGLMTLLATEGLSNLILNYLNGAEQDLRDILTTEPIPPMPFYLIAGMSTACIVLAISLWVSKWLKNTTVLVLSNQTGRQTLTLYVAHILLGMGTLEALDMFGGQTTDTAVLAATIFSLCAVFYIWVYNKFFKRGPIESLMRRIAG</sequence>
<gene>
    <name evidence="4" type="ORF">ACFSKO_07505</name>
</gene>
<evidence type="ECO:0000313" key="4">
    <source>
        <dbReference type="EMBL" id="MFD2205450.1"/>
    </source>
</evidence>
<dbReference type="InterPro" id="IPR007349">
    <property type="entry name" value="DUF418"/>
</dbReference>
<dbReference type="PANTHER" id="PTHR30590:SF3">
    <property type="entry name" value="HYPOTHETICAL MEMBRANE SPANNING PROTEIN"/>
    <property type="match status" value="1"/>
</dbReference>
<feature type="transmembrane region" description="Helical" evidence="1">
    <location>
        <begin position="119"/>
        <end position="134"/>
    </location>
</feature>
<feature type="domain" description="DUF418" evidence="2">
    <location>
        <begin position="262"/>
        <end position="365"/>
    </location>
</feature>
<feature type="transmembrane region" description="Helical" evidence="1">
    <location>
        <begin position="92"/>
        <end position="113"/>
    </location>
</feature>
<name>A0ABW5BKQ7_9PROT</name>
<keyword evidence="1" id="KW-0812">Transmembrane</keyword>
<feature type="transmembrane region" description="Helical" evidence="1">
    <location>
        <begin position="181"/>
        <end position="207"/>
    </location>
</feature>
<feature type="transmembrane region" description="Helical" evidence="1">
    <location>
        <begin position="219"/>
        <end position="242"/>
    </location>
</feature>
<dbReference type="InterPro" id="IPR052529">
    <property type="entry name" value="Bact_Transport_Assoc"/>
</dbReference>
<organism evidence="4 5">
    <name type="scientific">Kiloniella antarctica</name>
    <dbReference type="NCBI Taxonomy" id="1550907"/>
    <lineage>
        <taxon>Bacteria</taxon>
        <taxon>Pseudomonadati</taxon>
        <taxon>Pseudomonadota</taxon>
        <taxon>Alphaproteobacteria</taxon>
        <taxon>Rhodospirillales</taxon>
        <taxon>Kiloniellaceae</taxon>
        <taxon>Kiloniella</taxon>
    </lineage>
</organism>
<dbReference type="PANTHER" id="PTHR30590">
    <property type="entry name" value="INNER MEMBRANE PROTEIN"/>
    <property type="match status" value="1"/>
</dbReference>
<dbReference type="EMBL" id="JBHUII010000004">
    <property type="protein sequence ID" value="MFD2205450.1"/>
    <property type="molecule type" value="Genomic_DNA"/>
</dbReference>
<evidence type="ECO:0000256" key="1">
    <source>
        <dbReference type="SAM" id="Phobius"/>
    </source>
</evidence>
<evidence type="ECO:0000313" key="5">
    <source>
        <dbReference type="Proteomes" id="UP001597294"/>
    </source>
</evidence>
<feature type="transmembrane region" description="Helical" evidence="1">
    <location>
        <begin position="12"/>
        <end position="32"/>
    </location>
</feature>
<feature type="transmembrane region" description="Helical" evidence="1">
    <location>
        <begin position="141"/>
        <end position="161"/>
    </location>
</feature>
<feature type="domain" description="Heparan-alpha-glucosaminide N-acetyltransferase catalytic" evidence="3">
    <location>
        <begin position="6"/>
        <end position="238"/>
    </location>
</feature>
<evidence type="ECO:0000259" key="3">
    <source>
        <dbReference type="Pfam" id="PF07786"/>
    </source>
</evidence>
<dbReference type="Pfam" id="PF04235">
    <property type="entry name" value="DUF418"/>
    <property type="match status" value="1"/>
</dbReference>
<keyword evidence="5" id="KW-1185">Reference proteome</keyword>
<dbReference type="InterPro" id="IPR012429">
    <property type="entry name" value="HGSNAT_cat"/>
</dbReference>
<accession>A0ABW5BKQ7</accession>